<keyword evidence="1" id="KW-0812">Transmembrane</keyword>
<keyword evidence="1" id="KW-1133">Transmembrane helix</keyword>
<gene>
    <name evidence="2" type="ORF">JOE21_002609</name>
</gene>
<sequence length="183" mass="19232">MHDWWIWISIAMLIVLCLPVLAMATAVSQLSSRDGTICSMALGTVVGTHVGVVSSVLAHLPFLEAAGWGIAAGMAAGVWMGWSSGVRGVMEGVIAGWMGGGMGAMMGVMVAPEHRVLLFQVGTVFVFGILFFLFLLLEMRQSTISGKGNRIFTWTLLAYAGMVLVFGVLLSGVPDALVAPAST</sequence>
<keyword evidence="3" id="KW-1185">Reference proteome</keyword>
<feature type="transmembrane region" description="Helical" evidence="1">
    <location>
        <begin position="39"/>
        <end position="59"/>
    </location>
</feature>
<feature type="transmembrane region" description="Helical" evidence="1">
    <location>
        <begin position="6"/>
        <end position="27"/>
    </location>
</feature>
<protein>
    <submittedName>
        <fullName evidence="2">Uncharacterized protein</fullName>
    </submittedName>
</protein>
<accession>A0ABU1IP88</accession>
<name>A0ABU1IP88_9BACL</name>
<dbReference type="Proteomes" id="UP001185012">
    <property type="component" value="Unassembled WGS sequence"/>
</dbReference>
<feature type="transmembrane region" description="Helical" evidence="1">
    <location>
        <begin position="117"/>
        <end position="139"/>
    </location>
</feature>
<organism evidence="2 3">
    <name type="scientific">Desmospora profundinema</name>
    <dbReference type="NCBI Taxonomy" id="1571184"/>
    <lineage>
        <taxon>Bacteria</taxon>
        <taxon>Bacillati</taxon>
        <taxon>Bacillota</taxon>
        <taxon>Bacilli</taxon>
        <taxon>Bacillales</taxon>
        <taxon>Thermoactinomycetaceae</taxon>
        <taxon>Desmospora</taxon>
    </lineage>
</organism>
<comment type="caution">
    <text evidence="2">The sequence shown here is derived from an EMBL/GenBank/DDBJ whole genome shotgun (WGS) entry which is preliminary data.</text>
</comment>
<feature type="transmembrane region" description="Helical" evidence="1">
    <location>
        <begin position="151"/>
        <end position="173"/>
    </location>
</feature>
<evidence type="ECO:0000313" key="2">
    <source>
        <dbReference type="EMBL" id="MDR6226602.1"/>
    </source>
</evidence>
<feature type="transmembrane region" description="Helical" evidence="1">
    <location>
        <begin position="94"/>
        <end position="111"/>
    </location>
</feature>
<evidence type="ECO:0000256" key="1">
    <source>
        <dbReference type="SAM" id="Phobius"/>
    </source>
</evidence>
<reference evidence="2 3" key="1">
    <citation type="submission" date="2023-07" db="EMBL/GenBank/DDBJ databases">
        <title>Genomic Encyclopedia of Type Strains, Phase IV (KMG-IV): sequencing the most valuable type-strain genomes for metagenomic binning, comparative biology and taxonomic classification.</title>
        <authorList>
            <person name="Goeker M."/>
        </authorList>
    </citation>
    <scope>NUCLEOTIDE SEQUENCE [LARGE SCALE GENOMIC DNA]</scope>
    <source>
        <strain evidence="2 3">DSM 45903</strain>
    </source>
</reference>
<dbReference type="EMBL" id="JAVDQG010000005">
    <property type="protein sequence ID" value="MDR6226602.1"/>
    <property type="molecule type" value="Genomic_DNA"/>
</dbReference>
<feature type="transmembrane region" description="Helical" evidence="1">
    <location>
        <begin position="65"/>
        <end position="82"/>
    </location>
</feature>
<evidence type="ECO:0000313" key="3">
    <source>
        <dbReference type="Proteomes" id="UP001185012"/>
    </source>
</evidence>
<proteinExistence type="predicted"/>
<dbReference type="RefSeq" id="WP_309866708.1">
    <property type="nucleotide sequence ID" value="NZ_JAVDQG010000005.1"/>
</dbReference>
<keyword evidence="1" id="KW-0472">Membrane</keyword>